<keyword evidence="6" id="KW-0560">Oxidoreductase</keyword>
<dbReference type="InterPro" id="IPR017972">
    <property type="entry name" value="Cyt_P450_CS"/>
</dbReference>
<dbReference type="InterPro" id="IPR001128">
    <property type="entry name" value="Cyt_P450"/>
</dbReference>
<dbReference type="PANTHER" id="PTHR24305">
    <property type="entry name" value="CYTOCHROME P450"/>
    <property type="match status" value="1"/>
</dbReference>
<evidence type="ECO:0000256" key="2">
    <source>
        <dbReference type="ARBA" id="ARBA00010617"/>
    </source>
</evidence>
<accession>A0AB39R2X1</accession>
<dbReference type="GO" id="GO:0020037">
    <property type="term" value="F:heme binding"/>
    <property type="evidence" value="ECO:0007669"/>
    <property type="project" value="InterPro"/>
</dbReference>
<reference evidence="7" key="1">
    <citation type="submission" date="2024-07" db="EMBL/GenBank/DDBJ databases">
        <authorList>
            <person name="Yu S.T."/>
        </authorList>
    </citation>
    <scope>NUCLEOTIDE SEQUENCE</scope>
    <source>
        <strain evidence="7">R39</strain>
    </source>
</reference>
<dbReference type="GO" id="GO:0016705">
    <property type="term" value="F:oxidoreductase activity, acting on paired donors, with incorporation or reduction of molecular oxygen"/>
    <property type="evidence" value="ECO:0007669"/>
    <property type="project" value="InterPro"/>
</dbReference>
<dbReference type="InterPro" id="IPR002403">
    <property type="entry name" value="Cyt_P450_E_grp-IV"/>
</dbReference>
<sequence>MAQRETPARPPGPRGHWLTGNTRAYEADRIGFLRRCHRAYGDVFSYDEQTVFVIDPDLTHDVLARTGHSFVTELAPFDMRRDLDEATTQATAWMSARRATWPGLNLAAAAASDDRTVEILDAVTADGASREVDVLTTMRAFTARAIAEYCFGADADGVPGLLHELIRATQPFTESSYEFPAWLPIPRHRHFFRASRRLTDALTGIVRKRRAPDAGEPGGDLLGFLLTADPAMPDETVTSTLHSILMGGHGVPAAALTSVVWELARRPRLAGDLRDEANGAASGDDLPSDPVPAARLPLAEAVVRETLRLYPPAWLMTRTARTATTLGDWSVGPGDDVLLNAYLIHRDPRWWQRPDEFDPARWLSGRPAPGPAYLPFGAGPRVCLGSALAMRQLTLATSRLAQHVAVESPNASSVALEFMGRLAPAGLRARFPPRRK</sequence>
<evidence type="ECO:0000256" key="1">
    <source>
        <dbReference type="ARBA" id="ARBA00001971"/>
    </source>
</evidence>
<comment type="similarity">
    <text evidence="2 6">Belongs to the cytochrome P450 family.</text>
</comment>
<protein>
    <submittedName>
        <fullName evidence="7">Cytochrome P450</fullName>
    </submittedName>
</protein>
<dbReference type="EMBL" id="CP163441">
    <property type="protein sequence ID" value="XDQ48727.1"/>
    <property type="molecule type" value="Genomic_DNA"/>
</dbReference>
<feature type="binding site" description="axial binding residue" evidence="5">
    <location>
        <position position="383"/>
    </location>
    <ligand>
        <name>heme</name>
        <dbReference type="ChEBI" id="CHEBI:30413"/>
    </ligand>
    <ligandPart>
        <name>Fe</name>
        <dbReference type="ChEBI" id="CHEBI:18248"/>
    </ligandPart>
</feature>
<proteinExistence type="inferred from homology"/>
<keyword evidence="4 5" id="KW-0408">Iron</keyword>
<name>A0AB39R2X1_9ACTN</name>
<dbReference type="InterPro" id="IPR050121">
    <property type="entry name" value="Cytochrome_P450_monoxygenase"/>
</dbReference>
<dbReference type="GO" id="GO:0004497">
    <property type="term" value="F:monooxygenase activity"/>
    <property type="evidence" value="ECO:0007669"/>
    <property type="project" value="UniProtKB-KW"/>
</dbReference>
<evidence type="ECO:0000313" key="7">
    <source>
        <dbReference type="EMBL" id="XDQ48727.1"/>
    </source>
</evidence>
<dbReference type="AlphaFoldDB" id="A0AB39R2X1"/>
<keyword evidence="5 6" id="KW-0349">Heme</keyword>
<dbReference type="Pfam" id="PF00067">
    <property type="entry name" value="p450"/>
    <property type="match status" value="1"/>
</dbReference>
<gene>
    <name evidence="7" type="ORF">AB5J52_44310</name>
</gene>
<organism evidence="7">
    <name type="scientific">Streptomyces sp. R39</name>
    <dbReference type="NCBI Taxonomy" id="3238631"/>
    <lineage>
        <taxon>Bacteria</taxon>
        <taxon>Bacillati</taxon>
        <taxon>Actinomycetota</taxon>
        <taxon>Actinomycetes</taxon>
        <taxon>Kitasatosporales</taxon>
        <taxon>Streptomycetaceae</taxon>
        <taxon>Streptomyces</taxon>
    </lineage>
</organism>
<evidence type="ECO:0000256" key="6">
    <source>
        <dbReference type="RuleBase" id="RU000461"/>
    </source>
</evidence>
<keyword evidence="3 5" id="KW-0479">Metal-binding</keyword>
<dbReference type="PROSITE" id="PS00086">
    <property type="entry name" value="CYTOCHROME_P450"/>
    <property type="match status" value="1"/>
</dbReference>
<dbReference type="Gene3D" id="1.10.630.10">
    <property type="entry name" value="Cytochrome P450"/>
    <property type="match status" value="1"/>
</dbReference>
<evidence type="ECO:0000256" key="3">
    <source>
        <dbReference type="ARBA" id="ARBA00022723"/>
    </source>
</evidence>
<dbReference type="PRINTS" id="PR00385">
    <property type="entry name" value="P450"/>
</dbReference>
<dbReference type="InterPro" id="IPR036396">
    <property type="entry name" value="Cyt_P450_sf"/>
</dbReference>
<dbReference type="GO" id="GO:0005506">
    <property type="term" value="F:iron ion binding"/>
    <property type="evidence" value="ECO:0007669"/>
    <property type="project" value="InterPro"/>
</dbReference>
<dbReference type="RefSeq" id="WP_369227452.1">
    <property type="nucleotide sequence ID" value="NZ_CP163441.1"/>
</dbReference>
<comment type="cofactor">
    <cofactor evidence="1 5">
        <name>heme</name>
        <dbReference type="ChEBI" id="CHEBI:30413"/>
    </cofactor>
</comment>
<dbReference type="SUPFAM" id="SSF48264">
    <property type="entry name" value="Cytochrome P450"/>
    <property type="match status" value="1"/>
</dbReference>
<evidence type="ECO:0000256" key="4">
    <source>
        <dbReference type="ARBA" id="ARBA00023004"/>
    </source>
</evidence>
<dbReference type="PRINTS" id="PR00465">
    <property type="entry name" value="EP450IV"/>
</dbReference>
<evidence type="ECO:0000256" key="5">
    <source>
        <dbReference type="PIRSR" id="PIRSR602403-1"/>
    </source>
</evidence>
<dbReference type="PANTHER" id="PTHR24305:SF166">
    <property type="entry name" value="CYTOCHROME P450 12A4, MITOCHONDRIAL-RELATED"/>
    <property type="match status" value="1"/>
</dbReference>
<keyword evidence="6" id="KW-0503">Monooxygenase</keyword>